<accession>A0A0S8GB89</accession>
<dbReference type="InterPro" id="IPR022712">
    <property type="entry name" value="Beta_Casp"/>
</dbReference>
<feature type="domain" description="Metallo-beta-lactamase" evidence="2">
    <location>
        <begin position="13"/>
        <end position="244"/>
    </location>
</feature>
<dbReference type="SMART" id="SM00849">
    <property type="entry name" value="Lactamase_B"/>
    <property type="match status" value="1"/>
</dbReference>
<dbReference type="SMART" id="SM01027">
    <property type="entry name" value="Beta-Casp"/>
    <property type="match status" value="1"/>
</dbReference>
<dbReference type="Pfam" id="PF10996">
    <property type="entry name" value="Beta-Casp"/>
    <property type="match status" value="1"/>
</dbReference>
<dbReference type="PANTHER" id="PTHR11203">
    <property type="entry name" value="CLEAVAGE AND POLYADENYLATION SPECIFICITY FACTOR FAMILY MEMBER"/>
    <property type="match status" value="1"/>
</dbReference>
<dbReference type="GO" id="GO:0016787">
    <property type="term" value="F:hydrolase activity"/>
    <property type="evidence" value="ECO:0007669"/>
    <property type="project" value="UniProtKB-KW"/>
</dbReference>
<sequence>MDITFIGAAQTVTGSLHLFEYEKQKFILECGLFQGHREEAERINRTFPFKPKDIHAVILSHAHIDHSGNLPNLVQRGFSGPIYCTAATKDVATLLLADSAKIQEYDLAYLNKKRKKSGLPPKELLYTQADVDSTVKLLTPVAYETQFEPVKGVKARLFDAGHILGSSVILLEAEGKKILFSGDLGRKGMPIIRDPTPVKDIDYLITESTYGGRTHKSFEGMTDEFKEIIDRGRKKKSKIIIPAFAVERTQVLVSMLKNLYDEGVLEDVPVYVDSPLATNVTDVFRRHPECFDKETRKILEESDPFNFPGLQYVKDNEESKRLNAQHGPMIIMSASGMCEGGRVVHHLIHSIEDERNIIVITGFQARGTLGRKILEENKSVYIFNDEYAVRAKVYFMGGLSAHADGSDIIEYIQNCDGSSLKKIYLIHGDIEESIALQQKIESRFSIDADIPQSMTRVSV</sequence>
<feature type="domain" description="Beta-Casp" evidence="3">
    <location>
        <begin position="249"/>
        <end position="373"/>
    </location>
</feature>
<evidence type="ECO:0000256" key="1">
    <source>
        <dbReference type="ARBA" id="ARBA00022801"/>
    </source>
</evidence>
<protein>
    <recommendedName>
        <fullName evidence="6">MBL fold metallo-hydrolase</fullName>
    </recommendedName>
</protein>
<keyword evidence="1" id="KW-0378">Hydrolase</keyword>
<dbReference type="CDD" id="cd16295">
    <property type="entry name" value="TTHA0252-CPSF-like_MBL-fold"/>
    <property type="match status" value="1"/>
</dbReference>
<dbReference type="Pfam" id="PF07521">
    <property type="entry name" value="RMMBL"/>
    <property type="match status" value="1"/>
</dbReference>
<dbReference type="PANTHER" id="PTHR11203:SF37">
    <property type="entry name" value="INTEGRATOR COMPLEX SUBUNIT 11"/>
    <property type="match status" value="1"/>
</dbReference>
<evidence type="ECO:0000313" key="4">
    <source>
        <dbReference type="EMBL" id="KPK70255.1"/>
    </source>
</evidence>
<dbReference type="PATRIC" id="fig|1703780.3.peg.913"/>
<comment type="caution">
    <text evidence="4">The sequence shown here is derived from an EMBL/GenBank/DDBJ whole genome shotgun (WGS) entry which is preliminary data.</text>
</comment>
<gene>
    <name evidence="4" type="ORF">AMJ87_09185</name>
</gene>
<evidence type="ECO:0008006" key="6">
    <source>
        <dbReference type="Google" id="ProtNLM"/>
    </source>
</evidence>
<dbReference type="SUPFAM" id="SSF56281">
    <property type="entry name" value="Metallo-hydrolase/oxidoreductase"/>
    <property type="match status" value="1"/>
</dbReference>
<organism evidence="4 5">
    <name type="scientific">candidate division WOR_3 bacterium SM23_60</name>
    <dbReference type="NCBI Taxonomy" id="1703780"/>
    <lineage>
        <taxon>Bacteria</taxon>
        <taxon>Bacteria division WOR-3</taxon>
    </lineage>
</organism>
<dbReference type="InterPro" id="IPR011108">
    <property type="entry name" value="RMMBL"/>
</dbReference>
<dbReference type="Gene3D" id="3.40.50.10890">
    <property type="match status" value="1"/>
</dbReference>
<proteinExistence type="predicted"/>
<dbReference type="GO" id="GO:0004521">
    <property type="term" value="F:RNA endonuclease activity"/>
    <property type="evidence" value="ECO:0007669"/>
    <property type="project" value="TreeGrafter"/>
</dbReference>
<dbReference type="EMBL" id="LJUO01000098">
    <property type="protein sequence ID" value="KPK70255.1"/>
    <property type="molecule type" value="Genomic_DNA"/>
</dbReference>
<dbReference type="Gene3D" id="3.60.15.10">
    <property type="entry name" value="Ribonuclease Z/Hydroxyacylglutathione hydrolase-like"/>
    <property type="match status" value="1"/>
</dbReference>
<name>A0A0S8GB89_UNCW3</name>
<dbReference type="AlphaFoldDB" id="A0A0S8GB89"/>
<dbReference type="Proteomes" id="UP000051096">
    <property type="component" value="Unassembled WGS sequence"/>
</dbReference>
<dbReference type="Pfam" id="PF00753">
    <property type="entry name" value="Lactamase_B"/>
    <property type="match status" value="1"/>
</dbReference>
<dbReference type="InterPro" id="IPR001279">
    <property type="entry name" value="Metallo-B-lactamas"/>
</dbReference>
<evidence type="ECO:0000259" key="3">
    <source>
        <dbReference type="SMART" id="SM01027"/>
    </source>
</evidence>
<reference evidence="4 5" key="1">
    <citation type="journal article" date="2015" name="Microbiome">
        <title>Genomic resolution of linkages in carbon, nitrogen, and sulfur cycling among widespread estuary sediment bacteria.</title>
        <authorList>
            <person name="Baker B.J."/>
            <person name="Lazar C.S."/>
            <person name="Teske A.P."/>
            <person name="Dick G.J."/>
        </authorList>
    </citation>
    <scope>NUCLEOTIDE SEQUENCE [LARGE SCALE GENOMIC DNA]</scope>
    <source>
        <strain evidence="4">SM23_60</strain>
    </source>
</reference>
<dbReference type="InterPro" id="IPR036866">
    <property type="entry name" value="RibonucZ/Hydroxyglut_hydro"/>
</dbReference>
<evidence type="ECO:0000259" key="2">
    <source>
        <dbReference type="SMART" id="SM00849"/>
    </source>
</evidence>
<dbReference type="InterPro" id="IPR050698">
    <property type="entry name" value="MBL"/>
</dbReference>
<evidence type="ECO:0000313" key="5">
    <source>
        <dbReference type="Proteomes" id="UP000051096"/>
    </source>
</evidence>